<dbReference type="PANTHER" id="PTHR45023">
    <property type="match status" value="1"/>
</dbReference>
<evidence type="ECO:0000313" key="2">
    <source>
        <dbReference type="Proteomes" id="UP000694864"/>
    </source>
</evidence>
<evidence type="ECO:0000313" key="3">
    <source>
        <dbReference type="RefSeq" id="XP_019089177.1"/>
    </source>
</evidence>
<organism evidence="2 3">
    <name type="scientific">Camelina sativa</name>
    <name type="common">False flax</name>
    <name type="synonym">Myagrum sativum</name>
    <dbReference type="NCBI Taxonomy" id="90675"/>
    <lineage>
        <taxon>Eukaryota</taxon>
        <taxon>Viridiplantae</taxon>
        <taxon>Streptophyta</taxon>
        <taxon>Embryophyta</taxon>
        <taxon>Tracheophyta</taxon>
        <taxon>Spermatophyta</taxon>
        <taxon>Magnoliopsida</taxon>
        <taxon>eudicotyledons</taxon>
        <taxon>Gunneridae</taxon>
        <taxon>Pentapetalae</taxon>
        <taxon>rosids</taxon>
        <taxon>malvids</taxon>
        <taxon>Brassicales</taxon>
        <taxon>Brassicaceae</taxon>
        <taxon>Camelineae</taxon>
        <taxon>Camelina</taxon>
    </lineage>
</organism>
<dbReference type="GeneID" id="109127981"/>
<protein>
    <submittedName>
        <fullName evidence="3">Glutathione S-transferase T3-like</fullName>
    </submittedName>
</protein>
<dbReference type="Proteomes" id="UP000694864">
    <property type="component" value="Chromosome 12"/>
</dbReference>
<feature type="compositionally biased region" description="Polar residues" evidence="1">
    <location>
        <begin position="17"/>
        <end position="26"/>
    </location>
</feature>
<evidence type="ECO:0000256" key="1">
    <source>
        <dbReference type="SAM" id="MobiDB-lite"/>
    </source>
</evidence>
<keyword evidence="2" id="KW-1185">Reference proteome</keyword>
<dbReference type="PANTHER" id="PTHR45023:SF4">
    <property type="entry name" value="GLYCINE-RICH PROTEIN-RELATED"/>
    <property type="match status" value="1"/>
</dbReference>
<proteinExistence type="predicted"/>
<dbReference type="RefSeq" id="XP_019089177.1">
    <property type="nucleotide sequence ID" value="XM_019233632.1"/>
</dbReference>
<feature type="region of interest" description="Disordered" evidence="1">
    <location>
        <begin position="1"/>
        <end position="35"/>
    </location>
</feature>
<feature type="compositionally biased region" description="Low complexity" evidence="1">
    <location>
        <begin position="1"/>
        <end position="16"/>
    </location>
</feature>
<reference evidence="3" key="2">
    <citation type="submission" date="2025-08" db="UniProtKB">
        <authorList>
            <consortium name="RefSeq"/>
        </authorList>
    </citation>
    <scope>IDENTIFICATION</scope>
    <source>
        <tissue evidence="3">Leaf</tissue>
    </source>
</reference>
<name>A0ABM1QQY9_CAMSA</name>
<reference evidence="2" key="1">
    <citation type="journal article" date="2014" name="Nat. Commun.">
        <title>The emerging biofuel crop Camelina sativa retains a highly undifferentiated hexaploid genome structure.</title>
        <authorList>
            <person name="Kagale S."/>
            <person name="Koh C."/>
            <person name="Nixon J."/>
            <person name="Bollina V."/>
            <person name="Clarke W.E."/>
            <person name="Tuteja R."/>
            <person name="Spillane C."/>
            <person name="Robinson S.J."/>
            <person name="Links M.G."/>
            <person name="Clarke C."/>
            <person name="Higgins E.E."/>
            <person name="Huebert T."/>
            <person name="Sharpe A.G."/>
            <person name="Parkin I.A."/>
        </authorList>
    </citation>
    <scope>NUCLEOTIDE SEQUENCE [LARGE SCALE GENOMIC DNA]</scope>
    <source>
        <strain evidence="2">cv. DH55</strain>
    </source>
</reference>
<gene>
    <name evidence="3" type="primary">LOC109127981</name>
</gene>
<accession>A0ABM1QQY9</accession>
<sequence>MPPHSSQPSPHSSQPSEAPTLSQETPLESKERKTWTPADDEVLISAWLNTSKDAIVANQQKRGSFWQRIRKYYADTPHARNGGEQMLVTHCKQRWHMINDQTNKFCAAFAAAEILNNSGHSENDILKNAHDIYLLTIRRDLTLNIAGPATKRKPAAEGSQSSSCNVEEYEKRPEGIKAVKVKRNNAQSTYVKTLAEYKSMWHVKKEELAEKEKIQKLAILDTLLAKKEPLNASEEVIMNKIVSQYF</sequence>